<accession>A0A0C9W045</accession>
<organism evidence="1 2">
    <name type="scientific">Sphaerobolus stellatus (strain SS14)</name>
    <dbReference type="NCBI Taxonomy" id="990650"/>
    <lineage>
        <taxon>Eukaryota</taxon>
        <taxon>Fungi</taxon>
        <taxon>Dikarya</taxon>
        <taxon>Basidiomycota</taxon>
        <taxon>Agaricomycotina</taxon>
        <taxon>Agaricomycetes</taxon>
        <taxon>Phallomycetidae</taxon>
        <taxon>Geastrales</taxon>
        <taxon>Sphaerobolaceae</taxon>
        <taxon>Sphaerobolus</taxon>
    </lineage>
</organism>
<dbReference type="EMBL" id="KN837115">
    <property type="protein sequence ID" value="KIJ44775.1"/>
    <property type="molecule type" value="Genomic_DNA"/>
</dbReference>
<protein>
    <submittedName>
        <fullName evidence="1">Uncharacterized protein</fullName>
    </submittedName>
</protein>
<proteinExistence type="predicted"/>
<dbReference type="Proteomes" id="UP000054279">
    <property type="component" value="Unassembled WGS sequence"/>
</dbReference>
<evidence type="ECO:0000313" key="2">
    <source>
        <dbReference type="Proteomes" id="UP000054279"/>
    </source>
</evidence>
<sequence length="553" mass="62995">MGVKECNYHGYQDSNGTNVGVQSLIPFIDSAEREVFMKKLGFFCALMQNDCLFNLEMEPGDLDDGESDKEDASEDASEPPFIFYEALCNIHSIKQDTPKCNGKLVFQQDHFGYSFIQCEKRQKGHRAHLIIHNLNEFNLNYLHALFEEDLPKILGFEKRAASAGYGPLIPCNFVSGMREQKELCMSFHRTKEGVLKRGQLVQSKPCSACFEIYYPNDMALNHWITMVCRNPHSHPDPQATQTPKAIEELFNSLLDTLGWKLADATPRKIILDAAFMTGLRKILGWHGLQDPSLSDLHPSLGNFDHTARLINKLRLEQSPDGTGFQGILAMIEENASLPHEQVYVRCAEKHDILGERSFSLIICMFKRMSELLLRTKRPSIDTSFKRIHRWQEFEIEVWFPEYSRSVVVTRAFTTSQSAAAHHVLFKQIFEIVEADTGQQVQFRHIHGTGWDTIIADEHHGQALGLGLYLQEICRNMAGYCSVDWTIALHELKPYDHTKQCLRICFQHYSTRVRGLKPHVSTAVYGAMMALYSADPIPNYDLLFLSSSTEGKGH</sequence>
<name>A0A0C9W045_SPHS4</name>
<dbReference type="HOGENOM" id="CLU_010536_1_0_1"/>
<dbReference type="OrthoDB" id="3268409at2759"/>
<gene>
    <name evidence="1" type="ORF">M422DRAFT_251759</name>
</gene>
<dbReference type="AlphaFoldDB" id="A0A0C9W045"/>
<reference evidence="1 2" key="1">
    <citation type="submission" date="2014-06" db="EMBL/GenBank/DDBJ databases">
        <title>Evolutionary Origins and Diversification of the Mycorrhizal Mutualists.</title>
        <authorList>
            <consortium name="DOE Joint Genome Institute"/>
            <consortium name="Mycorrhizal Genomics Consortium"/>
            <person name="Kohler A."/>
            <person name="Kuo A."/>
            <person name="Nagy L.G."/>
            <person name="Floudas D."/>
            <person name="Copeland A."/>
            <person name="Barry K.W."/>
            <person name="Cichocki N."/>
            <person name="Veneault-Fourrey C."/>
            <person name="LaButti K."/>
            <person name="Lindquist E.A."/>
            <person name="Lipzen A."/>
            <person name="Lundell T."/>
            <person name="Morin E."/>
            <person name="Murat C."/>
            <person name="Riley R."/>
            <person name="Ohm R."/>
            <person name="Sun H."/>
            <person name="Tunlid A."/>
            <person name="Henrissat B."/>
            <person name="Grigoriev I.V."/>
            <person name="Hibbett D.S."/>
            <person name="Martin F."/>
        </authorList>
    </citation>
    <scope>NUCLEOTIDE SEQUENCE [LARGE SCALE GENOMIC DNA]</scope>
    <source>
        <strain evidence="1 2">SS14</strain>
    </source>
</reference>
<keyword evidence="2" id="KW-1185">Reference proteome</keyword>
<evidence type="ECO:0000313" key="1">
    <source>
        <dbReference type="EMBL" id="KIJ44775.1"/>
    </source>
</evidence>